<dbReference type="EMBL" id="JBHLVO010000005">
    <property type="protein sequence ID" value="MFC0271661.1"/>
    <property type="molecule type" value="Genomic_DNA"/>
</dbReference>
<organism evidence="1 2">
    <name type="scientific">Metabacillus herbersteinensis</name>
    <dbReference type="NCBI Taxonomy" id="283816"/>
    <lineage>
        <taxon>Bacteria</taxon>
        <taxon>Bacillati</taxon>
        <taxon>Bacillota</taxon>
        <taxon>Bacilli</taxon>
        <taxon>Bacillales</taxon>
        <taxon>Bacillaceae</taxon>
        <taxon>Metabacillus</taxon>
    </lineage>
</organism>
<dbReference type="Proteomes" id="UP001589854">
    <property type="component" value="Unassembled WGS sequence"/>
</dbReference>
<accession>A0ABV6GDA8</accession>
<dbReference type="RefSeq" id="WP_378932945.1">
    <property type="nucleotide sequence ID" value="NZ_JBHLVO010000005.1"/>
</dbReference>
<proteinExistence type="predicted"/>
<name>A0ABV6GDA8_9BACI</name>
<sequence>MFGDDQFQLISKALHTTYQSLLDNGYESNVVERIDMAKEDLIKALAHSSSVDHKLLIQSLFDNQ</sequence>
<evidence type="ECO:0000313" key="1">
    <source>
        <dbReference type="EMBL" id="MFC0271661.1"/>
    </source>
</evidence>
<evidence type="ECO:0008006" key="3">
    <source>
        <dbReference type="Google" id="ProtNLM"/>
    </source>
</evidence>
<reference evidence="1 2" key="1">
    <citation type="submission" date="2024-09" db="EMBL/GenBank/DDBJ databases">
        <authorList>
            <person name="Sun Q."/>
            <person name="Mori K."/>
        </authorList>
    </citation>
    <scope>NUCLEOTIDE SEQUENCE [LARGE SCALE GENOMIC DNA]</scope>
    <source>
        <strain evidence="1 2">CCM 7228</strain>
    </source>
</reference>
<comment type="caution">
    <text evidence="1">The sequence shown here is derived from an EMBL/GenBank/DDBJ whole genome shotgun (WGS) entry which is preliminary data.</text>
</comment>
<keyword evidence="2" id="KW-1185">Reference proteome</keyword>
<evidence type="ECO:0000313" key="2">
    <source>
        <dbReference type="Proteomes" id="UP001589854"/>
    </source>
</evidence>
<gene>
    <name evidence="1" type="ORF">ACFFIX_09350</name>
</gene>
<protein>
    <recommendedName>
        <fullName evidence="3">IDEAL domain-containing protein</fullName>
    </recommendedName>
</protein>